<evidence type="ECO:0000313" key="1">
    <source>
        <dbReference type="EMBL" id="MFC3755044.1"/>
    </source>
</evidence>
<protein>
    <submittedName>
        <fullName evidence="1">Uncharacterized protein</fullName>
    </submittedName>
</protein>
<proteinExistence type="predicted"/>
<dbReference type="EMBL" id="JBHRYO010000001">
    <property type="protein sequence ID" value="MFC3755044.1"/>
    <property type="molecule type" value="Genomic_DNA"/>
</dbReference>
<organism evidence="1 2">
    <name type="scientific">Chryseobacterium tructae</name>
    <dbReference type="NCBI Taxonomy" id="1037380"/>
    <lineage>
        <taxon>Bacteria</taxon>
        <taxon>Pseudomonadati</taxon>
        <taxon>Bacteroidota</taxon>
        <taxon>Flavobacteriia</taxon>
        <taxon>Flavobacteriales</taxon>
        <taxon>Weeksellaceae</taxon>
        <taxon>Chryseobacterium group</taxon>
        <taxon>Chryseobacterium</taxon>
    </lineage>
</organism>
<name>A0ABV7XR54_9FLAO</name>
<keyword evidence="2" id="KW-1185">Reference proteome</keyword>
<dbReference type="Proteomes" id="UP001595735">
    <property type="component" value="Unassembled WGS sequence"/>
</dbReference>
<comment type="caution">
    <text evidence="1">The sequence shown here is derived from an EMBL/GenBank/DDBJ whole genome shotgun (WGS) entry which is preliminary data.</text>
</comment>
<dbReference type="RefSeq" id="WP_290302332.1">
    <property type="nucleotide sequence ID" value="NZ_JAUFQR010000003.1"/>
</dbReference>
<reference evidence="2" key="1">
    <citation type="journal article" date="2019" name="Int. J. Syst. Evol. Microbiol.">
        <title>The Global Catalogue of Microorganisms (GCM) 10K type strain sequencing project: providing services to taxonomists for standard genome sequencing and annotation.</title>
        <authorList>
            <consortium name="The Broad Institute Genomics Platform"/>
            <consortium name="The Broad Institute Genome Sequencing Center for Infectious Disease"/>
            <person name="Wu L."/>
            <person name="Ma J."/>
        </authorList>
    </citation>
    <scope>NUCLEOTIDE SEQUENCE [LARGE SCALE GENOMIC DNA]</scope>
    <source>
        <strain evidence="2">CECT 7798</strain>
    </source>
</reference>
<gene>
    <name evidence="1" type="ORF">ACFONJ_03525</name>
</gene>
<accession>A0ABV7XR54</accession>
<sequence>MKNKDINRLIIELNKESLPEYKIINFWDADIPQAAARILSCGILIDYFP</sequence>
<evidence type="ECO:0000313" key="2">
    <source>
        <dbReference type="Proteomes" id="UP001595735"/>
    </source>
</evidence>